<name>A0ABT8L3X8_9BACT</name>
<evidence type="ECO:0000313" key="2">
    <source>
        <dbReference type="EMBL" id="MDN5211161.1"/>
    </source>
</evidence>
<dbReference type="EMBL" id="JAUJEB010000001">
    <property type="protein sequence ID" value="MDN5211161.1"/>
    <property type="molecule type" value="Genomic_DNA"/>
</dbReference>
<feature type="transmembrane region" description="Helical" evidence="1">
    <location>
        <begin position="184"/>
        <end position="203"/>
    </location>
</feature>
<evidence type="ECO:0000313" key="3">
    <source>
        <dbReference type="Proteomes" id="UP001172083"/>
    </source>
</evidence>
<protein>
    <submittedName>
        <fullName evidence="2">Uncharacterized protein</fullName>
    </submittedName>
</protein>
<gene>
    <name evidence="2" type="ORF">QQ020_03840</name>
</gene>
<feature type="transmembrane region" description="Helical" evidence="1">
    <location>
        <begin position="70"/>
        <end position="91"/>
    </location>
</feature>
<dbReference type="Proteomes" id="UP001172083">
    <property type="component" value="Unassembled WGS sequence"/>
</dbReference>
<keyword evidence="1" id="KW-0812">Transmembrane</keyword>
<proteinExistence type="predicted"/>
<keyword evidence="1" id="KW-0472">Membrane</keyword>
<reference evidence="2" key="1">
    <citation type="submission" date="2023-06" db="EMBL/GenBank/DDBJ databases">
        <title>Genomic of Agaribacillus aureum.</title>
        <authorList>
            <person name="Wang G."/>
        </authorList>
    </citation>
    <scope>NUCLEOTIDE SEQUENCE</scope>
    <source>
        <strain evidence="2">BMA12</strain>
    </source>
</reference>
<feature type="transmembrane region" description="Helical" evidence="1">
    <location>
        <begin position="24"/>
        <end position="50"/>
    </location>
</feature>
<evidence type="ECO:0000256" key="1">
    <source>
        <dbReference type="SAM" id="Phobius"/>
    </source>
</evidence>
<keyword evidence="1" id="KW-1133">Transmembrane helix</keyword>
<dbReference type="RefSeq" id="WP_346756496.1">
    <property type="nucleotide sequence ID" value="NZ_JAUJEB010000001.1"/>
</dbReference>
<accession>A0ABT8L3X8</accession>
<organism evidence="2 3">
    <name type="scientific">Agaribacillus aureus</name>
    <dbReference type="NCBI Taxonomy" id="3051825"/>
    <lineage>
        <taxon>Bacteria</taxon>
        <taxon>Pseudomonadati</taxon>
        <taxon>Bacteroidota</taxon>
        <taxon>Cytophagia</taxon>
        <taxon>Cytophagales</taxon>
        <taxon>Splendidivirgaceae</taxon>
        <taxon>Agaribacillus</taxon>
    </lineage>
</organism>
<sequence>MENKTQYLEDISQIRSMMERSSRFISLSGLSGVFAGVYALAGAFLAHQIINNEIGINYQSKFLNLSSGRLEQLVIIALAVLGLAIGTGIILTTQKARKRGLKIWDKTAKLLTINLLIPLITGGILCLIFLHHGLVGVIAPSTLIFYGLSLINASKYTFTDIRYLGFAEIALGLISAYYVGFGLYFWALGFGILHILYGAIMYFKYER</sequence>
<feature type="transmembrane region" description="Helical" evidence="1">
    <location>
        <begin position="111"/>
        <end position="131"/>
    </location>
</feature>
<comment type="caution">
    <text evidence="2">The sequence shown here is derived from an EMBL/GenBank/DDBJ whole genome shotgun (WGS) entry which is preliminary data.</text>
</comment>
<keyword evidence="3" id="KW-1185">Reference proteome</keyword>